<keyword evidence="5" id="KW-0560">Oxidoreductase</keyword>
<dbReference type="InterPro" id="IPR013149">
    <property type="entry name" value="ADH-like_C"/>
</dbReference>
<evidence type="ECO:0000313" key="8">
    <source>
        <dbReference type="Proteomes" id="UP000266552"/>
    </source>
</evidence>
<evidence type="ECO:0000256" key="5">
    <source>
        <dbReference type="ARBA" id="ARBA00023002"/>
    </source>
</evidence>
<dbReference type="EMBL" id="CP032412">
    <property type="protein sequence ID" value="AYB46725.1"/>
    <property type="molecule type" value="Genomic_DNA"/>
</dbReference>
<dbReference type="RefSeq" id="WP_119850272.1">
    <property type="nucleotide sequence ID" value="NZ_CP032412.1"/>
</dbReference>
<dbReference type="CDD" id="cd08255">
    <property type="entry name" value="2-desacetyl-2-hydroxyethyl_bacteriochlorophyllide_like"/>
    <property type="match status" value="1"/>
</dbReference>
<dbReference type="Gene3D" id="3.90.180.10">
    <property type="entry name" value="Medium-chain alcohol dehydrogenases, catalytic domain"/>
    <property type="match status" value="2"/>
</dbReference>
<name>A0A385TZJ2_PAELA</name>
<evidence type="ECO:0000256" key="4">
    <source>
        <dbReference type="ARBA" id="ARBA00022833"/>
    </source>
</evidence>
<dbReference type="InterPro" id="IPR013154">
    <property type="entry name" value="ADH-like_N"/>
</dbReference>
<protein>
    <submittedName>
        <fullName evidence="7">Alcohol dehydrogenase</fullName>
    </submittedName>
</protein>
<comment type="cofactor">
    <cofactor evidence="1">
        <name>Zn(2+)</name>
        <dbReference type="ChEBI" id="CHEBI:29105"/>
    </cofactor>
</comment>
<dbReference type="InterPro" id="IPR020843">
    <property type="entry name" value="ER"/>
</dbReference>
<evidence type="ECO:0000256" key="1">
    <source>
        <dbReference type="ARBA" id="ARBA00001947"/>
    </source>
</evidence>
<keyword evidence="3" id="KW-0479">Metal-binding</keyword>
<dbReference type="Gene3D" id="3.40.50.720">
    <property type="entry name" value="NAD(P)-binding Rossmann-like Domain"/>
    <property type="match status" value="1"/>
</dbReference>
<dbReference type="SMART" id="SM00829">
    <property type="entry name" value="PKS_ER"/>
    <property type="match status" value="1"/>
</dbReference>
<reference evidence="7 8" key="1">
    <citation type="submission" date="2018-09" db="EMBL/GenBank/DDBJ databases">
        <title>Genome Sequence of Paenibacillus lautus Strain E7593-69, Azo Dye-Degrading Bacteria, Isolated from Commercial Tattoo Inks.</title>
        <authorList>
            <person name="Nho S.W."/>
            <person name="Kim S.-J."/>
            <person name="Kweon O."/>
            <person name="Cerniglia C.E."/>
        </authorList>
    </citation>
    <scope>NUCLEOTIDE SEQUENCE [LARGE SCALE GENOMIC DNA]</scope>
    <source>
        <strain evidence="7 8">E7593-69</strain>
    </source>
</reference>
<dbReference type="GO" id="GO:0016491">
    <property type="term" value="F:oxidoreductase activity"/>
    <property type="evidence" value="ECO:0007669"/>
    <property type="project" value="UniProtKB-KW"/>
</dbReference>
<dbReference type="SUPFAM" id="SSF50129">
    <property type="entry name" value="GroES-like"/>
    <property type="match status" value="1"/>
</dbReference>
<dbReference type="KEGG" id="plw:D5F53_26950"/>
<comment type="similarity">
    <text evidence="2">Belongs to the zinc-containing alcohol dehydrogenase family.</text>
</comment>
<evidence type="ECO:0000256" key="2">
    <source>
        <dbReference type="ARBA" id="ARBA00008072"/>
    </source>
</evidence>
<dbReference type="InterPro" id="IPR036291">
    <property type="entry name" value="NAD(P)-bd_dom_sf"/>
</dbReference>
<dbReference type="Pfam" id="PF00107">
    <property type="entry name" value="ADH_zinc_N"/>
    <property type="match status" value="1"/>
</dbReference>
<gene>
    <name evidence="7" type="ORF">D5F53_26950</name>
</gene>
<evidence type="ECO:0000256" key="3">
    <source>
        <dbReference type="ARBA" id="ARBA00022723"/>
    </source>
</evidence>
<dbReference type="GO" id="GO:0046872">
    <property type="term" value="F:metal ion binding"/>
    <property type="evidence" value="ECO:0007669"/>
    <property type="project" value="UniProtKB-KW"/>
</dbReference>
<feature type="domain" description="Enoyl reductase (ER)" evidence="6">
    <location>
        <begin position="5"/>
        <end position="325"/>
    </location>
</feature>
<dbReference type="Proteomes" id="UP000266552">
    <property type="component" value="Chromosome"/>
</dbReference>
<dbReference type="Pfam" id="PF08240">
    <property type="entry name" value="ADH_N"/>
    <property type="match status" value="1"/>
</dbReference>
<evidence type="ECO:0000259" key="6">
    <source>
        <dbReference type="SMART" id="SM00829"/>
    </source>
</evidence>
<proteinExistence type="inferred from homology"/>
<dbReference type="AlphaFoldDB" id="A0A385TZJ2"/>
<dbReference type="PANTHER" id="PTHR43350:SF19">
    <property type="entry name" value="D-GULOSIDE 3-DEHYDROGENASE"/>
    <property type="match status" value="1"/>
</dbReference>
<dbReference type="SUPFAM" id="SSF51735">
    <property type="entry name" value="NAD(P)-binding Rossmann-fold domains"/>
    <property type="match status" value="1"/>
</dbReference>
<sequence length="341" mass="36622">MKAVATIHGNVIVDHIERPAELPAGHVRIRTEYSAVSPGTEMIFIRRASDQKVIMGYSAVGIVEELGEGVKGLAVGQRVACYGAPYVRHAQWLTVPSNLTAIVPDGVDPQEAAFAGLGAIAIHALRVADLRFGESAVVVGLGILGQIIAQIAHAAACPVAGFDLNPERVQGMKQHIAYAYDNQEQLEEQVGRMTGGHGADSVILCASGPGEELINASMTWIRDKGKIVIVGDLSMTYARDRMFGKEAQVLISRAGGPGRYDASYELNNTDYPIGFVRWTEGRNIAEYIRLLAEGRISIKPLISHVVPVDEAGKAYERYGPGSTTLGTIFKYDHETVGAKAD</sequence>
<organism evidence="7 8">
    <name type="scientific">Paenibacillus lautus</name>
    <name type="common">Bacillus lautus</name>
    <dbReference type="NCBI Taxonomy" id="1401"/>
    <lineage>
        <taxon>Bacteria</taxon>
        <taxon>Bacillati</taxon>
        <taxon>Bacillota</taxon>
        <taxon>Bacilli</taxon>
        <taxon>Bacillales</taxon>
        <taxon>Paenibacillaceae</taxon>
        <taxon>Paenibacillus</taxon>
    </lineage>
</organism>
<keyword evidence="4" id="KW-0862">Zinc</keyword>
<accession>A0A385TZJ2</accession>
<evidence type="ECO:0000313" key="7">
    <source>
        <dbReference type="EMBL" id="AYB46725.1"/>
    </source>
</evidence>
<dbReference type="PANTHER" id="PTHR43350">
    <property type="entry name" value="NAD-DEPENDENT ALCOHOL DEHYDROGENASE"/>
    <property type="match status" value="1"/>
</dbReference>
<keyword evidence="8" id="KW-1185">Reference proteome</keyword>
<dbReference type="InterPro" id="IPR011032">
    <property type="entry name" value="GroES-like_sf"/>
</dbReference>